<dbReference type="NCBIfam" id="TIGR00326">
    <property type="entry name" value="eubact_ribD"/>
    <property type="match status" value="1"/>
</dbReference>
<name>D8RH47_SELML</name>
<dbReference type="EC" id="3.5.4.26" evidence="3"/>
<dbReference type="Proteomes" id="UP000001514">
    <property type="component" value="Unassembled WGS sequence"/>
</dbReference>
<dbReference type="InterPro" id="IPR016193">
    <property type="entry name" value="Cytidine_deaminase-like"/>
</dbReference>
<dbReference type="GO" id="GO:0008270">
    <property type="term" value="F:zinc ion binding"/>
    <property type="evidence" value="ECO:0007669"/>
    <property type="project" value="InterPro"/>
</dbReference>
<keyword evidence="5" id="KW-0378">Hydrolase</keyword>
<gene>
    <name evidence="10" type="ORF">SELMODRAFT_171495</name>
</gene>
<evidence type="ECO:0000313" key="10">
    <source>
        <dbReference type="EMBL" id="EFJ28472.1"/>
    </source>
</evidence>
<evidence type="ECO:0000256" key="3">
    <source>
        <dbReference type="ARBA" id="ARBA00012766"/>
    </source>
</evidence>
<dbReference type="EMBL" id="GL377579">
    <property type="protein sequence ID" value="EFJ28472.1"/>
    <property type="molecule type" value="Genomic_DNA"/>
</dbReference>
<dbReference type="AlphaFoldDB" id="D8RH47"/>
<dbReference type="InterPro" id="IPR002125">
    <property type="entry name" value="CMP_dCMP_dom"/>
</dbReference>
<comment type="pathway">
    <text evidence="2">Cofactor biosynthesis; riboflavin biosynthesis; 5-amino-6-(D-ribitylamino)uracil from GTP: step 2/4.</text>
</comment>
<dbReference type="PANTHER" id="PTHR11079">
    <property type="entry name" value="CYTOSINE DEAMINASE FAMILY MEMBER"/>
    <property type="match status" value="1"/>
</dbReference>
<dbReference type="PANTHER" id="PTHR11079:SF162">
    <property type="entry name" value="RIBOFLAVIN BIOSYNTHESIS PROTEIN PYRD, CHLOROPLASTIC"/>
    <property type="match status" value="1"/>
</dbReference>
<dbReference type="PIRSF" id="PIRSF006769">
    <property type="entry name" value="RibD"/>
    <property type="match status" value="1"/>
</dbReference>
<keyword evidence="6" id="KW-0862">Zinc</keyword>
<comment type="cofactor">
    <cofactor evidence="1">
        <name>Zn(2+)</name>
        <dbReference type="ChEBI" id="CHEBI:29105"/>
    </cofactor>
</comment>
<dbReference type="SUPFAM" id="SSF53597">
    <property type="entry name" value="Dihydrofolate reductase-like"/>
    <property type="match status" value="1"/>
</dbReference>
<evidence type="ECO:0000256" key="5">
    <source>
        <dbReference type="ARBA" id="ARBA00022801"/>
    </source>
</evidence>
<evidence type="ECO:0000256" key="7">
    <source>
        <dbReference type="ARBA" id="ARBA00058389"/>
    </source>
</evidence>
<dbReference type="InterPro" id="IPR016192">
    <property type="entry name" value="APOBEC/CMP_deaminase_Zn-bd"/>
</dbReference>
<dbReference type="OMA" id="GHYMRRC"/>
<dbReference type="GO" id="GO:0008835">
    <property type="term" value="F:diaminohydroxyphosphoribosylaminopyrimidine deaminase activity"/>
    <property type="evidence" value="ECO:0000318"/>
    <property type="project" value="GO_Central"/>
</dbReference>
<evidence type="ECO:0000259" key="9">
    <source>
        <dbReference type="PROSITE" id="PS51747"/>
    </source>
</evidence>
<reference evidence="10 11" key="1">
    <citation type="journal article" date="2011" name="Science">
        <title>The Selaginella genome identifies genetic changes associated with the evolution of vascular plants.</title>
        <authorList>
            <person name="Banks J.A."/>
            <person name="Nishiyama T."/>
            <person name="Hasebe M."/>
            <person name="Bowman J.L."/>
            <person name="Gribskov M."/>
            <person name="dePamphilis C."/>
            <person name="Albert V.A."/>
            <person name="Aono N."/>
            <person name="Aoyama T."/>
            <person name="Ambrose B.A."/>
            <person name="Ashton N.W."/>
            <person name="Axtell M.J."/>
            <person name="Barker E."/>
            <person name="Barker M.S."/>
            <person name="Bennetzen J.L."/>
            <person name="Bonawitz N.D."/>
            <person name="Chapple C."/>
            <person name="Cheng C."/>
            <person name="Correa L.G."/>
            <person name="Dacre M."/>
            <person name="DeBarry J."/>
            <person name="Dreyer I."/>
            <person name="Elias M."/>
            <person name="Engstrom E.M."/>
            <person name="Estelle M."/>
            <person name="Feng L."/>
            <person name="Finet C."/>
            <person name="Floyd S.K."/>
            <person name="Frommer W.B."/>
            <person name="Fujita T."/>
            <person name="Gramzow L."/>
            <person name="Gutensohn M."/>
            <person name="Harholt J."/>
            <person name="Hattori M."/>
            <person name="Heyl A."/>
            <person name="Hirai T."/>
            <person name="Hiwatashi Y."/>
            <person name="Ishikawa M."/>
            <person name="Iwata M."/>
            <person name="Karol K.G."/>
            <person name="Koehler B."/>
            <person name="Kolukisaoglu U."/>
            <person name="Kubo M."/>
            <person name="Kurata T."/>
            <person name="Lalonde S."/>
            <person name="Li K."/>
            <person name="Li Y."/>
            <person name="Litt A."/>
            <person name="Lyons E."/>
            <person name="Manning G."/>
            <person name="Maruyama T."/>
            <person name="Michael T.P."/>
            <person name="Mikami K."/>
            <person name="Miyazaki S."/>
            <person name="Morinaga S."/>
            <person name="Murata T."/>
            <person name="Mueller-Roeber B."/>
            <person name="Nelson D.R."/>
            <person name="Obara M."/>
            <person name="Oguri Y."/>
            <person name="Olmstead R.G."/>
            <person name="Onodera N."/>
            <person name="Petersen B.L."/>
            <person name="Pils B."/>
            <person name="Prigge M."/>
            <person name="Rensing S.A."/>
            <person name="Riano-Pachon D.M."/>
            <person name="Roberts A.W."/>
            <person name="Sato Y."/>
            <person name="Scheller H.V."/>
            <person name="Schulz B."/>
            <person name="Schulz C."/>
            <person name="Shakirov E.V."/>
            <person name="Shibagaki N."/>
            <person name="Shinohara N."/>
            <person name="Shippen D.E."/>
            <person name="Soerensen I."/>
            <person name="Sotooka R."/>
            <person name="Sugimoto N."/>
            <person name="Sugita M."/>
            <person name="Sumikawa N."/>
            <person name="Tanurdzic M."/>
            <person name="Theissen G."/>
            <person name="Ulvskov P."/>
            <person name="Wakazuki S."/>
            <person name="Weng J.K."/>
            <person name="Willats W.W."/>
            <person name="Wipf D."/>
            <person name="Wolf P.G."/>
            <person name="Yang L."/>
            <person name="Zimmer A.D."/>
            <person name="Zhu Q."/>
            <person name="Mitros T."/>
            <person name="Hellsten U."/>
            <person name="Loque D."/>
            <person name="Otillar R."/>
            <person name="Salamov A."/>
            <person name="Schmutz J."/>
            <person name="Shapiro H."/>
            <person name="Lindquist E."/>
            <person name="Lucas S."/>
            <person name="Rokhsar D."/>
            <person name="Grigoriev I.V."/>
        </authorList>
    </citation>
    <scope>NUCLEOTIDE SEQUENCE [LARGE SCALE GENOMIC DNA]</scope>
</reference>
<dbReference type="CDD" id="cd01284">
    <property type="entry name" value="Riboflavin_deaminase-reductase"/>
    <property type="match status" value="1"/>
</dbReference>
<proteinExistence type="predicted"/>
<keyword evidence="4" id="KW-0479">Metal-binding</keyword>
<dbReference type="UniPathway" id="UPA00275">
    <property type="reaction ID" value="UER00401"/>
</dbReference>
<keyword evidence="11" id="KW-1185">Reference proteome</keyword>
<dbReference type="Pfam" id="PF00383">
    <property type="entry name" value="dCMP_cyt_deam_1"/>
    <property type="match status" value="1"/>
</dbReference>
<evidence type="ECO:0000256" key="8">
    <source>
        <dbReference type="ARBA" id="ARBA00070721"/>
    </source>
</evidence>
<dbReference type="InterPro" id="IPR024072">
    <property type="entry name" value="DHFR-like_dom_sf"/>
</dbReference>
<dbReference type="Gramene" id="EFJ28472">
    <property type="protein sequence ID" value="EFJ28472"/>
    <property type="gene ID" value="SELMODRAFT_171495"/>
</dbReference>
<protein>
    <recommendedName>
        <fullName evidence="8">Riboflavin biosynthesis protein PYRD, chloroplastic</fullName>
        <ecNumber evidence="3">3.5.4.26</ecNumber>
    </recommendedName>
</protein>
<sequence>MLRMPPIVTWESTRFPRRTKICCSLRDDSDYMRQCVELARRGLGRTSPNPMVGCLIVDNAGEIVGRGFHPRAGEPHAEVFALREAGSKAHGSTAYVSLEPCDHVGRTPPCSRALVAARVRRVVVGTVDPNPLVAGKGVERLRRAGVEVTVGVEEELCRVTNEAFFHRMVTKKPFTCLRYAMTIDGCLLADPSTPVAASFYSQQLEEYDAVVTTEASLDADPVLLSAEQGAKQPLRVVAVTSSSSLSKLAGLLSARVFDTKLAPTLLLGGKGESIETVLRRKNVEVVPVNEVDLDSVLDLCNQRGACSVLLDSTAGFDMLGVKEALEDEDRAVIQKLCVVVGPFAGGGQSQKIASSMRKLGRLTTRKCGENVVIQGYFE</sequence>
<evidence type="ECO:0000313" key="11">
    <source>
        <dbReference type="Proteomes" id="UP000001514"/>
    </source>
</evidence>
<evidence type="ECO:0000256" key="4">
    <source>
        <dbReference type="ARBA" id="ARBA00022723"/>
    </source>
</evidence>
<dbReference type="InterPro" id="IPR004794">
    <property type="entry name" value="Eubact_RibD"/>
</dbReference>
<dbReference type="eggNOG" id="KOG1018">
    <property type="taxonomic scope" value="Eukaryota"/>
</dbReference>
<dbReference type="FunCoup" id="D8RH47">
    <property type="interactions" value="1347"/>
</dbReference>
<dbReference type="HOGENOM" id="CLU_036590_2_0_1"/>
<dbReference type="SUPFAM" id="SSF53927">
    <property type="entry name" value="Cytidine deaminase-like"/>
    <property type="match status" value="1"/>
</dbReference>
<dbReference type="Gene3D" id="3.40.430.10">
    <property type="entry name" value="Dihydrofolate Reductase, subunit A"/>
    <property type="match status" value="1"/>
</dbReference>
<evidence type="ECO:0000256" key="6">
    <source>
        <dbReference type="ARBA" id="ARBA00022833"/>
    </source>
</evidence>
<feature type="domain" description="CMP/dCMP-type deaminase" evidence="9">
    <location>
        <begin position="26"/>
        <end position="149"/>
    </location>
</feature>
<comment type="function">
    <text evidence="7">Monofunctional pyrimidine deaminase involved in the riboflavin biosynthesis pathway. Also has a reductase domain that lacks catalytically essential substrate-binding residues.</text>
</comment>
<accession>D8RH47</accession>
<dbReference type="Gene3D" id="3.40.140.10">
    <property type="entry name" value="Cytidine Deaminase, domain 2"/>
    <property type="match status" value="1"/>
</dbReference>
<dbReference type="PROSITE" id="PS00903">
    <property type="entry name" value="CYT_DCMP_DEAMINASES_1"/>
    <property type="match status" value="1"/>
</dbReference>
<evidence type="ECO:0000256" key="1">
    <source>
        <dbReference type="ARBA" id="ARBA00001947"/>
    </source>
</evidence>
<dbReference type="GO" id="GO:0009231">
    <property type="term" value="P:riboflavin biosynthetic process"/>
    <property type="evidence" value="ECO:0007669"/>
    <property type="project" value="UniProtKB-UniPathway"/>
</dbReference>
<dbReference type="KEGG" id="smo:SELMODRAFT_171495"/>
<organism evidence="11">
    <name type="scientific">Selaginella moellendorffii</name>
    <name type="common">Spikemoss</name>
    <dbReference type="NCBI Taxonomy" id="88036"/>
    <lineage>
        <taxon>Eukaryota</taxon>
        <taxon>Viridiplantae</taxon>
        <taxon>Streptophyta</taxon>
        <taxon>Embryophyta</taxon>
        <taxon>Tracheophyta</taxon>
        <taxon>Lycopodiopsida</taxon>
        <taxon>Selaginellales</taxon>
        <taxon>Selaginellaceae</taxon>
        <taxon>Selaginella</taxon>
    </lineage>
</organism>
<dbReference type="STRING" id="88036.D8RH47"/>
<dbReference type="InParanoid" id="D8RH47"/>
<dbReference type="FunFam" id="3.40.140.10:FF:000025">
    <property type="entry name" value="Riboflavin biosynthesis protein RibD"/>
    <property type="match status" value="1"/>
</dbReference>
<dbReference type="PROSITE" id="PS51747">
    <property type="entry name" value="CYT_DCMP_DEAMINASES_2"/>
    <property type="match status" value="1"/>
</dbReference>
<evidence type="ECO:0000256" key="2">
    <source>
        <dbReference type="ARBA" id="ARBA00004882"/>
    </source>
</evidence>